<evidence type="ECO:0000259" key="7">
    <source>
        <dbReference type="PROSITE" id="PS50878"/>
    </source>
</evidence>
<dbReference type="InterPro" id="IPR016197">
    <property type="entry name" value="Chromo-like_dom_sf"/>
</dbReference>
<dbReference type="InterPro" id="IPR012337">
    <property type="entry name" value="RNaseH-like_sf"/>
</dbReference>
<feature type="compositionally biased region" description="Polar residues" evidence="5">
    <location>
        <begin position="50"/>
        <end position="63"/>
    </location>
</feature>
<evidence type="ECO:0000313" key="9">
    <source>
        <dbReference type="Proteomes" id="UP000504630"/>
    </source>
</evidence>
<reference evidence="10" key="1">
    <citation type="submission" date="2025-08" db="UniProtKB">
        <authorList>
            <consortium name="RefSeq"/>
        </authorList>
    </citation>
    <scope>IDENTIFICATION</scope>
</reference>
<dbReference type="PROSITE" id="PS50878">
    <property type="entry name" value="RT_POL"/>
    <property type="match status" value="1"/>
</dbReference>
<dbReference type="Gene3D" id="3.30.70.270">
    <property type="match status" value="2"/>
</dbReference>
<dbReference type="OrthoDB" id="1430630at2759"/>
<dbReference type="Pfam" id="PF24626">
    <property type="entry name" value="SH3_Tf2-1"/>
    <property type="match status" value="1"/>
</dbReference>
<feature type="domain" description="Reverse transcriptase" evidence="7">
    <location>
        <begin position="225"/>
        <end position="404"/>
    </location>
</feature>
<dbReference type="EC" id="3.1.26.4" evidence="3"/>
<dbReference type="Pfam" id="PF00078">
    <property type="entry name" value="RVT_1"/>
    <property type="match status" value="1"/>
</dbReference>
<dbReference type="GO" id="GO:0003676">
    <property type="term" value="F:nucleic acid binding"/>
    <property type="evidence" value="ECO:0007669"/>
    <property type="project" value="InterPro"/>
</dbReference>
<evidence type="ECO:0000259" key="8">
    <source>
        <dbReference type="PROSITE" id="PS50994"/>
    </source>
</evidence>
<dbReference type="InParanoid" id="A0A6J2S5N6"/>
<dbReference type="GeneID" id="115028841"/>
<dbReference type="InterPro" id="IPR000953">
    <property type="entry name" value="Chromo/chromo_shadow_dom"/>
</dbReference>
<dbReference type="InterPro" id="IPR043502">
    <property type="entry name" value="DNA/RNA_pol_sf"/>
</dbReference>
<dbReference type="GO" id="GO:0015074">
    <property type="term" value="P:DNA integration"/>
    <property type="evidence" value="ECO:0007669"/>
    <property type="project" value="InterPro"/>
</dbReference>
<dbReference type="CDD" id="cd01647">
    <property type="entry name" value="RT_LTR"/>
    <property type="match status" value="1"/>
</dbReference>
<dbReference type="InterPro" id="IPR050951">
    <property type="entry name" value="Retrovirus_Pol_polyprotein"/>
</dbReference>
<sequence length="822" mass="92693">MTAFWHGLCGGIKDELAAKDLVSDLESLIDQTIRLDNRLWERRRERQMDSRPSSGVTASTSAPLQWPREPQSNPPCPEEPMQLGACGKSPAPSRRGRTVTGATLTPSASTSCLQLPVTISWENQHHPLQALIDSGAAGNFLDLTLARALHLPISRLDHSLSVTALNEYHDLAEIFSKKRATSLPPHRPFDCAIDLLPGSFPTRGRIFSLSPAETQAMEDYIKDSLTAGIIRPSSFPAGAGFFFVGKKDGGLRPCIDYRGLNKITVRNRYPLPLMTAAFELLQGATVFTKLDLRNAYHLVRVREGDEWKTSFNTPTGHYEYLVMPFGLTDAPAVFQALINEVLRETLNRFVFVYLDDILIFSKSLHEHVHHVRVVLQRLLESHLFVKPEKCEFHVSEVSFLGFILSKGSLITDPKKTQVIRDWPQPSSVKEVQRFIGFANFYRKFIRNFSAVAAPMTDLTKKTSGPFKWSPVAERAFQDLKVRFSSAPILTLPDLSLPFMVEVDASDVAVGAVLSQRPADGKLRPCAFFSARLSPAERNYDVGDRELLAIKMALEEWRHWLEGAQHPFVVWTDHKNLEYIQRAKQTAEAVCQNVFRFFGLPLDVVSDRGPQFTAQFWRAFCKLIGATVSLSSGFHPESNGLSPFECQFGFQPPLFPDQETDVGVPSAQSFVRRCRRVWRKARSTLQQSARQYQPHANHRRRPTPPLHPGQRVYLSTRDLPLRVESRKLAPRFVGPFKILRRINPVAYRLQLPRSMRVNPTFHVSRLRPVATSSLVPPAKPPPPPRIVDGGPAYSINRLMDSRRVGRGLQYLVDWEGYGPEERS</sequence>
<comment type="similarity">
    <text evidence="2">Belongs to the beta type-B retroviral polymerase family. HERV class-II K(HML-2) pol subfamily.</text>
</comment>
<protein>
    <recommendedName>
        <fullName evidence="3">ribonuclease H</fullName>
        <ecNumber evidence="3">3.1.26.4</ecNumber>
    </recommendedName>
</protein>
<keyword evidence="9" id="KW-1185">Reference proteome</keyword>
<dbReference type="AlphaFoldDB" id="A0A6J2S5N6"/>
<dbReference type="SUPFAM" id="SSF53098">
    <property type="entry name" value="Ribonuclease H-like"/>
    <property type="match status" value="1"/>
</dbReference>
<dbReference type="RefSeq" id="XP_029318573.1">
    <property type="nucleotide sequence ID" value="XM_029462713.1"/>
</dbReference>
<dbReference type="PANTHER" id="PTHR37984">
    <property type="entry name" value="PROTEIN CBG26694"/>
    <property type="match status" value="1"/>
</dbReference>
<gene>
    <name evidence="10" type="primary">LOC115028841</name>
</gene>
<dbReference type="SUPFAM" id="SSF54160">
    <property type="entry name" value="Chromo domain-like"/>
    <property type="match status" value="1"/>
</dbReference>
<organism evidence="9 10">
    <name type="scientific">Cottoperca gobio</name>
    <name type="common">Frogmouth</name>
    <name type="synonym">Aphritis gobio</name>
    <dbReference type="NCBI Taxonomy" id="56716"/>
    <lineage>
        <taxon>Eukaryota</taxon>
        <taxon>Metazoa</taxon>
        <taxon>Chordata</taxon>
        <taxon>Craniata</taxon>
        <taxon>Vertebrata</taxon>
        <taxon>Euteleostomi</taxon>
        <taxon>Actinopterygii</taxon>
        <taxon>Neopterygii</taxon>
        <taxon>Teleostei</taxon>
        <taxon>Neoteleostei</taxon>
        <taxon>Acanthomorphata</taxon>
        <taxon>Eupercaria</taxon>
        <taxon>Perciformes</taxon>
        <taxon>Notothenioidei</taxon>
        <taxon>Bovichtidae</taxon>
        <taxon>Cottoperca</taxon>
    </lineage>
</organism>
<dbReference type="InterPro" id="IPR001584">
    <property type="entry name" value="Integrase_cat-core"/>
</dbReference>
<keyword evidence="4" id="KW-0511">Multifunctional enzyme</keyword>
<dbReference type="InterPro" id="IPR000477">
    <property type="entry name" value="RT_dom"/>
</dbReference>
<dbReference type="Gene3D" id="3.10.10.10">
    <property type="entry name" value="HIV Type 1 Reverse Transcriptase, subunit A, domain 1"/>
    <property type="match status" value="1"/>
</dbReference>
<dbReference type="CDD" id="cd09274">
    <property type="entry name" value="RNase_HI_RT_Ty3"/>
    <property type="match status" value="1"/>
</dbReference>
<accession>A0A6J2S5N6</accession>
<comment type="subcellular location">
    <subcellularLocation>
        <location evidence="1">Nucleus</location>
    </subcellularLocation>
</comment>
<dbReference type="GO" id="GO:0005634">
    <property type="term" value="C:nucleus"/>
    <property type="evidence" value="ECO:0007669"/>
    <property type="project" value="UniProtKB-SubCell"/>
</dbReference>
<evidence type="ECO:0000313" key="10">
    <source>
        <dbReference type="RefSeq" id="XP_029318573.1"/>
    </source>
</evidence>
<feature type="region of interest" description="Disordered" evidence="5">
    <location>
        <begin position="685"/>
        <end position="710"/>
    </location>
</feature>
<dbReference type="CDD" id="cd00303">
    <property type="entry name" value="retropepsin_like"/>
    <property type="match status" value="1"/>
</dbReference>
<feature type="region of interest" description="Disordered" evidence="5">
    <location>
        <begin position="44"/>
        <end position="104"/>
    </location>
</feature>
<feature type="domain" description="Chromo" evidence="6">
    <location>
        <begin position="792"/>
        <end position="822"/>
    </location>
</feature>
<dbReference type="PANTHER" id="PTHR37984:SF5">
    <property type="entry name" value="PROTEIN NYNRIN-LIKE"/>
    <property type="match status" value="1"/>
</dbReference>
<dbReference type="InterPro" id="IPR056924">
    <property type="entry name" value="SH3_Tf2-1"/>
</dbReference>
<dbReference type="InterPro" id="IPR036397">
    <property type="entry name" value="RNaseH_sf"/>
</dbReference>
<evidence type="ECO:0000256" key="2">
    <source>
        <dbReference type="ARBA" id="ARBA00010879"/>
    </source>
</evidence>
<dbReference type="InterPro" id="IPR043128">
    <property type="entry name" value="Rev_trsase/Diguanyl_cyclase"/>
</dbReference>
<name>A0A6J2S5N6_COTGO</name>
<dbReference type="PROSITE" id="PS50013">
    <property type="entry name" value="CHROMO_2"/>
    <property type="match status" value="1"/>
</dbReference>
<dbReference type="InterPro" id="IPR041577">
    <property type="entry name" value="RT_RNaseH_2"/>
</dbReference>
<dbReference type="Proteomes" id="UP000504630">
    <property type="component" value="Chromosome 3"/>
</dbReference>
<evidence type="ECO:0000259" key="6">
    <source>
        <dbReference type="PROSITE" id="PS50013"/>
    </source>
</evidence>
<dbReference type="SUPFAM" id="SSF56672">
    <property type="entry name" value="DNA/RNA polymerases"/>
    <property type="match status" value="1"/>
</dbReference>
<feature type="domain" description="Integrase catalytic" evidence="8">
    <location>
        <begin position="582"/>
        <end position="642"/>
    </location>
</feature>
<dbReference type="Gene3D" id="3.30.420.10">
    <property type="entry name" value="Ribonuclease H-like superfamily/Ribonuclease H"/>
    <property type="match status" value="1"/>
</dbReference>
<dbReference type="GO" id="GO:0004523">
    <property type="term" value="F:RNA-DNA hybrid ribonuclease activity"/>
    <property type="evidence" value="ECO:0007669"/>
    <property type="project" value="UniProtKB-EC"/>
</dbReference>
<evidence type="ECO:0000256" key="3">
    <source>
        <dbReference type="ARBA" id="ARBA00012180"/>
    </source>
</evidence>
<dbReference type="FunFam" id="3.30.70.270:FF:000020">
    <property type="entry name" value="Transposon Tf2-6 polyprotein-like Protein"/>
    <property type="match status" value="1"/>
</dbReference>
<proteinExistence type="inferred from homology"/>
<dbReference type="Pfam" id="PF17919">
    <property type="entry name" value="RT_RNaseH_2"/>
    <property type="match status" value="1"/>
</dbReference>
<dbReference type="PROSITE" id="PS50994">
    <property type="entry name" value="INTEGRASE"/>
    <property type="match status" value="1"/>
</dbReference>
<evidence type="ECO:0000256" key="1">
    <source>
        <dbReference type="ARBA" id="ARBA00004123"/>
    </source>
</evidence>
<dbReference type="KEGG" id="cgob:115028841"/>
<evidence type="ECO:0000256" key="4">
    <source>
        <dbReference type="ARBA" id="ARBA00023268"/>
    </source>
</evidence>
<evidence type="ECO:0000256" key="5">
    <source>
        <dbReference type="SAM" id="MobiDB-lite"/>
    </source>
</evidence>